<dbReference type="RefSeq" id="WP_192624284.1">
    <property type="nucleotide sequence ID" value="NZ_JADBGG010000023.1"/>
</dbReference>
<dbReference type="SMART" id="SM00342">
    <property type="entry name" value="HTH_ARAC"/>
    <property type="match status" value="1"/>
</dbReference>
<gene>
    <name evidence="5" type="ORF">H4684_002923</name>
</gene>
<sequence length="298" mass="33190">MQKKTTIQNTQDDTQPTENKWFFEGFRVSFRDLATEAEDEILPTKDMNTCWMAICLNGDLRVSVTGAGNNDELCIPQGNCLLQYEPGKCLCNKCMREQQVQLLEIVCPAKDLQRLIGDTPLGHDLQAAMINGRPMHVHRPMTSSIRQALAGLRETISTGEQGSAPLVLSKTLEMVWHFTHSGGQDVSAQIPSETLRAVDRAKSILEANMENPPDLESLASQVGMSLSKLKQVFPMACGMPPYAYLRLLRMEMAMRLLRDEGRSVTETALEVGYSNLSHFSKTFVEHFGLKPSQARKSG</sequence>
<dbReference type="Gene3D" id="1.10.10.60">
    <property type="entry name" value="Homeodomain-like"/>
    <property type="match status" value="1"/>
</dbReference>
<comment type="caution">
    <text evidence="5">The sequence shown here is derived from an EMBL/GenBank/DDBJ whole genome shotgun (WGS) entry which is preliminary data.</text>
</comment>
<dbReference type="InterPro" id="IPR018060">
    <property type="entry name" value="HTH_AraC"/>
</dbReference>
<evidence type="ECO:0000313" key="5">
    <source>
        <dbReference type="EMBL" id="MBE1426259.1"/>
    </source>
</evidence>
<protein>
    <submittedName>
        <fullName evidence="5">AraC-like DNA-binding protein</fullName>
    </submittedName>
</protein>
<dbReference type="InterPro" id="IPR053142">
    <property type="entry name" value="PchR_regulatory_protein"/>
</dbReference>
<accession>A0ABR9H6B8</accession>
<dbReference type="EMBL" id="JADBGG010000023">
    <property type="protein sequence ID" value="MBE1426259.1"/>
    <property type="molecule type" value="Genomic_DNA"/>
</dbReference>
<name>A0ABR9H6B8_9BACT</name>
<dbReference type="InterPro" id="IPR018062">
    <property type="entry name" value="HTH_AraC-typ_CS"/>
</dbReference>
<dbReference type="PRINTS" id="PR00032">
    <property type="entry name" value="HTHARAC"/>
</dbReference>
<organism evidence="5 6">
    <name type="scientific">Desulfomicrobium macestii</name>
    <dbReference type="NCBI Taxonomy" id="90731"/>
    <lineage>
        <taxon>Bacteria</taxon>
        <taxon>Pseudomonadati</taxon>
        <taxon>Thermodesulfobacteriota</taxon>
        <taxon>Desulfovibrionia</taxon>
        <taxon>Desulfovibrionales</taxon>
        <taxon>Desulfomicrobiaceae</taxon>
        <taxon>Desulfomicrobium</taxon>
    </lineage>
</organism>
<dbReference type="SUPFAM" id="SSF46689">
    <property type="entry name" value="Homeodomain-like"/>
    <property type="match status" value="2"/>
</dbReference>
<proteinExistence type="predicted"/>
<dbReference type="PROSITE" id="PS01124">
    <property type="entry name" value="HTH_ARAC_FAMILY_2"/>
    <property type="match status" value="1"/>
</dbReference>
<evidence type="ECO:0000259" key="4">
    <source>
        <dbReference type="PROSITE" id="PS01124"/>
    </source>
</evidence>
<dbReference type="PANTHER" id="PTHR47893">
    <property type="entry name" value="REGULATORY PROTEIN PCHR"/>
    <property type="match status" value="1"/>
</dbReference>
<evidence type="ECO:0000256" key="1">
    <source>
        <dbReference type="ARBA" id="ARBA00023015"/>
    </source>
</evidence>
<evidence type="ECO:0000313" key="6">
    <source>
        <dbReference type="Proteomes" id="UP000639010"/>
    </source>
</evidence>
<keyword evidence="1" id="KW-0805">Transcription regulation</keyword>
<keyword evidence="2" id="KW-0238">DNA-binding</keyword>
<dbReference type="PROSITE" id="PS00041">
    <property type="entry name" value="HTH_ARAC_FAMILY_1"/>
    <property type="match status" value="1"/>
</dbReference>
<keyword evidence="3" id="KW-0804">Transcription</keyword>
<dbReference type="Proteomes" id="UP000639010">
    <property type="component" value="Unassembled WGS sequence"/>
</dbReference>
<dbReference type="InterPro" id="IPR009057">
    <property type="entry name" value="Homeodomain-like_sf"/>
</dbReference>
<evidence type="ECO:0000256" key="2">
    <source>
        <dbReference type="ARBA" id="ARBA00023125"/>
    </source>
</evidence>
<dbReference type="PANTHER" id="PTHR47893:SF1">
    <property type="entry name" value="REGULATORY PROTEIN PCHR"/>
    <property type="match status" value="1"/>
</dbReference>
<feature type="domain" description="HTH araC/xylS-type" evidence="4">
    <location>
        <begin position="199"/>
        <end position="297"/>
    </location>
</feature>
<keyword evidence="6" id="KW-1185">Reference proteome</keyword>
<reference evidence="5 6" key="1">
    <citation type="submission" date="2020-10" db="EMBL/GenBank/DDBJ databases">
        <title>Genomic Encyclopedia of Type Strains, Phase IV (KMG-IV): sequencing the most valuable type-strain genomes for metagenomic binning, comparative biology and taxonomic classification.</title>
        <authorList>
            <person name="Goeker M."/>
        </authorList>
    </citation>
    <scope>NUCLEOTIDE SEQUENCE [LARGE SCALE GENOMIC DNA]</scope>
    <source>
        <strain evidence="5 6">DSM 4194</strain>
    </source>
</reference>
<dbReference type="Pfam" id="PF12833">
    <property type="entry name" value="HTH_18"/>
    <property type="match status" value="1"/>
</dbReference>
<dbReference type="InterPro" id="IPR020449">
    <property type="entry name" value="Tscrpt_reg_AraC-type_HTH"/>
</dbReference>
<evidence type="ECO:0000256" key="3">
    <source>
        <dbReference type="ARBA" id="ARBA00023163"/>
    </source>
</evidence>